<dbReference type="GO" id="GO:0071949">
    <property type="term" value="F:FAD binding"/>
    <property type="evidence" value="ECO:0007669"/>
    <property type="project" value="InterPro"/>
</dbReference>
<dbReference type="Proteomes" id="UP000005744">
    <property type="component" value="Unassembled WGS sequence"/>
</dbReference>
<evidence type="ECO:0000256" key="8">
    <source>
        <dbReference type="ARBA" id="ARBA00065734"/>
    </source>
</evidence>
<dbReference type="SUPFAM" id="SSF51905">
    <property type="entry name" value="FAD/NAD(P)-binding domain"/>
    <property type="match status" value="1"/>
</dbReference>
<keyword evidence="4" id="KW-0285">Flavoprotein</keyword>
<protein>
    <submittedName>
        <fullName evidence="10">Ubiquinone biosynthesis hydroxylase, UbiH/UbiF/VisC/COQ6 family</fullName>
    </submittedName>
</protein>
<dbReference type="GO" id="GO:0016705">
    <property type="term" value="F:oxidoreductase activity, acting on paired donors, with incorporation or reduction of molecular oxygen"/>
    <property type="evidence" value="ECO:0007669"/>
    <property type="project" value="InterPro"/>
</dbReference>
<dbReference type="GO" id="GO:0006744">
    <property type="term" value="P:ubiquinone biosynthetic process"/>
    <property type="evidence" value="ECO:0007669"/>
    <property type="project" value="UniProtKB-UniPathway"/>
</dbReference>
<dbReference type="eggNOG" id="COG0654">
    <property type="taxonomic scope" value="Bacteria"/>
</dbReference>
<evidence type="ECO:0000256" key="3">
    <source>
        <dbReference type="ARBA" id="ARBA00005349"/>
    </source>
</evidence>
<keyword evidence="10" id="KW-0830">Ubiquinone</keyword>
<comment type="cofactor">
    <cofactor evidence="1">
        <name>FAD</name>
        <dbReference type="ChEBI" id="CHEBI:57692"/>
    </cofactor>
</comment>
<dbReference type="PRINTS" id="PR00420">
    <property type="entry name" value="RNGMNOXGNASE"/>
</dbReference>
<accession>I3CE30</accession>
<evidence type="ECO:0000256" key="6">
    <source>
        <dbReference type="ARBA" id="ARBA00023002"/>
    </source>
</evidence>
<dbReference type="InterPro" id="IPR002938">
    <property type="entry name" value="FAD-bd"/>
</dbReference>
<keyword evidence="5" id="KW-0274">FAD</keyword>
<comment type="pathway">
    <text evidence="2">Cofactor biosynthesis; ubiquinone biosynthesis.</text>
</comment>
<dbReference type="RefSeq" id="WP_002684213.1">
    <property type="nucleotide sequence ID" value="NZ_JH600070.1"/>
</dbReference>
<dbReference type="GO" id="GO:0004497">
    <property type="term" value="F:monooxygenase activity"/>
    <property type="evidence" value="ECO:0007669"/>
    <property type="project" value="UniProtKB-KW"/>
</dbReference>
<dbReference type="HOGENOM" id="CLU_009665_8_3_6"/>
<evidence type="ECO:0000256" key="1">
    <source>
        <dbReference type="ARBA" id="ARBA00001974"/>
    </source>
</evidence>
<dbReference type="FunFam" id="3.50.50.60:FF:000021">
    <property type="entry name" value="Ubiquinone biosynthesis monooxygenase COQ6"/>
    <property type="match status" value="1"/>
</dbReference>
<dbReference type="EMBL" id="JH600070">
    <property type="protein sequence ID" value="EIJ41873.1"/>
    <property type="molecule type" value="Genomic_DNA"/>
</dbReference>
<keyword evidence="7" id="KW-0503">Monooxygenase</keyword>
<dbReference type="GO" id="GO:0110142">
    <property type="term" value="C:ubiquinone biosynthesis complex"/>
    <property type="evidence" value="ECO:0007669"/>
    <property type="project" value="UniProtKB-ARBA"/>
</dbReference>
<dbReference type="InterPro" id="IPR018168">
    <property type="entry name" value="Ubi_Hdrlase_CS"/>
</dbReference>
<feature type="domain" description="FAD-binding" evidence="9">
    <location>
        <begin position="7"/>
        <end position="342"/>
    </location>
</feature>
<evidence type="ECO:0000313" key="10">
    <source>
        <dbReference type="EMBL" id="EIJ41873.1"/>
    </source>
</evidence>
<evidence type="ECO:0000256" key="4">
    <source>
        <dbReference type="ARBA" id="ARBA00022630"/>
    </source>
</evidence>
<organism evidence="10 11">
    <name type="scientific">Beggiatoa alba B18LD</name>
    <dbReference type="NCBI Taxonomy" id="395493"/>
    <lineage>
        <taxon>Bacteria</taxon>
        <taxon>Pseudomonadati</taxon>
        <taxon>Pseudomonadota</taxon>
        <taxon>Gammaproteobacteria</taxon>
        <taxon>Thiotrichales</taxon>
        <taxon>Thiotrichaceae</taxon>
        <taxon>Beggiatoa</taxon>
    </lineage>
</organism>
<dbReference type="PROSITE" id="PS01304">
    <property type="entry name" value="UBIH"/>
    <property type="match status" value="1"/>
</dbReference>
<evidence type="ECO:0000256" key="7">
    <source>
        <dbReference type="ARBA" id="ARBA00023033"/>
    </source>
</evidence>
<reference evidence="10 11" key="1">
    <citation type="submission" date="2011-11" db="EMBL/GenBank/DDBJ databases">
        <title>Improved High-Quality Draft sequence of Beggiatoa alba B18lD.</title>
        <authorList>
            <consortium name="US DOE Joint Genome Institute"/>
            <person name="Lucas S."/>
            <person name="Han J."/>
            <person name="Lapidus A."/>
            <person name="Cheng J.-F."/>
            <person name="Goodwin L."/>
            <person name="Pitluck S."/>
            <person name="Peters L."/>
            <person name="Mikhailova N."/>
            <person name="Held B."/>
            <person name="Detter J.C."/>
            <person name="Han C."/>
            <person name="Tapia R."/>
            <person name="Land M."/>
            <person name="Hauser L."/>
            <person name="Kyrpides N."/>
            <person name="Ivanova N."/>
            <person name="Pagani I."/>
            <person name="Samuel K."/>
            <person name="Teske A."/>
            <person name="Mueller J."/>
            <person name="Woyke T."/>
        </authorList>
    </citation>
    <scope>NUCLEOTIDE SEQUENCE [LARGE SCALE GENOMIC DNA]</scope>
    <source>
        <strain evidence="10 11">B18LD</strain>
    </source>
</reference>
<comment type="similarity">
    <text evidence="3">Belongs to the UbiH/COQ6 family.</text>
</comment>
<dbReference type="InterPro" id="IPR051205">
    <property type="entry name" value="UbiH/COQ6_monooxygenase"/>
</dbReference>
<keyword evidence="6" id="KW-0560">Oxidoreductase</keyword>
<sequence length="409" mass="45284">MQHSTNFDVVIVGSGIVGSTLACALLQAGLKVALVEANPQTVIDTQSLDLRTFAITRASERIFQQLGVWSAMQALRVSPFQSMYVWDANGTGEIHFDCTQLVEPVLGHIVEQSVMRAALHAQLNQYPSLLTWFRPAKVVQLLQIGQAMEVTLDTASVLRTALLVSAEGANASIRSLAGIPYQLQDYGQQAIVANIRTELSHQHTAWQRFLTDGVLAFLPLKDEHSCSIVYSVPTPTARDLMALSESDFLNHLSVTFAYRLGEVIACSERLAFPLQRRHAQHYVQTRLALVGDAAHTIHPLAGQGVNLGLLDAASLAELVIQAYRQGEDVGQISLLRRYERWRKGDNLAMMLAMDGFKQLFNTQHRPLQWLRSQGLNLTNQLPPLKMLFMRQAMGLTGDLPQLARVNTVI</sequence>
<dbReference type="UniPathway" id="UPA00232"/>
<dbReference type="STRING" id="395493.BegalDRAFT_0968"/>
<dbReference type="InterPro" id="IPR010971">
    <property type="entry name" value="UbiH/COQ6"/>
</dbReference>
<keyword evidence="11" id="KW-1185">Reference proteome</keyword>
<dbReference type="PANTHER" id="PTHR43876">
    <property type="entry name" value="UBIQUINONE BIOSYNTHESIS MONOOXYGENASE COQ6, MITOCHONDRIAL"/>
    <property type="match status" value="1"/>
</dbReference>
<dbReference type="OrthoDB" id="9769565at2"/>
<gene>
    <name evidence="10" type="ORF">BegalDRAFT_0968</name>
</gene>
<dbReference type="Gene3D" id="3.50.50.60">
    <property type="entry name" value="FAD/NAD(P)-binding domain"/>
    <property type="match status" value="2"/>
</dbReference>
<evidence type="ECO:0000259" key="9">
    <source>
        <dbReference type="Pfam" id="PF01494"/>
    </source>
</evidence>
<evidence type="ECO:0000256" key="2">
    <source>
        <dbReference type="ARBA" id="ARBA00004749"/>
    </source>
</evidence>
<evidence type="ECO:0000313" key="11">
    <source>
        <dbReference type="Proteomes" id="UP000005744"/>
    </source>
</evidence>
<dbReference type="AlphaFoldDB" id="I3CE30"/>
<proteinExistence type="inferred from homology"/>
<dbReference type="PANTHER" id="PTHR43876:SF7">
    <property type="entry name" value="UBIQUINONE BIOSYNTHESIS MONOOXYGENASE COQ6, MITOCHONDRIAL"/>
    <property type="match status" value="1"/>
</dbReference>
<dbReference type="NCBIfam" id="TIGR01988">
    <property type="entry name" value="Ubi-OHases"/>
    <property type="match status" value="1"/>
</dbReference>
<comment type="subunit">
    <text evidence="8">Component of the Ubi complex metabolon, which regroups five ubiquinone biosynthesis proteins (UbiE, UbiF, UbiG, UbiH and UbiI) and two accessory factors (UbiK and the lipid-binding protein UbiJ).</text>
</comment>
<dbReference type="Pfam" id="PF01494">
    <property type="entry name" value="FAD_binding_3"/>
    <property type="match status" value="1"/>
</dbReference>
<dbReference type="InterPro" id="IPR036188">
    <property type="entry name" value="FAD/NAD-bd_sf"/>
</dbReference>
<name>I3CE30_9GAMM</name>
<evidence type="ECO:0000256" key="5">
    <source>
        <dbReference type="ARBA" id="ARBA00022827"/>
    </source>
</evidence>